<accession>A0A4Y2R3R6</accession>
<name>A0A4Y2R3R6_ARAVE</name>
<reference evidence="2 3" key="1">
    <citation type="journal article" date="2019" name="Sci. Rep.">
        <title>Orb-weaving spider Araneus ventricosus genome elucidates the spidroin gene catalogue.</title>
        <authorList>
            <person name="Kono N."/>
            <person name="Nakamura H."/>
            <person name="Ohtoshi R."/>
            <person name="Moran D.A.P."/>
            <person name="Shinohara A."/>
            <person name="Yoshida Y."/>
            <person name="Fujiwara M."/>
            <person name="Mori M."/>
            <person name="Tomita M."/>
            <person name="Arakawa K."/>
        </authorList>
    </citation>
    <scope>NUCLEOTIDE SEQUENCE [LARGE SCALE GENOMIC DNA]</scope>
</reference>
<comment type="caution">
    <text evidence="2">The sequence shown here is derived from an EMBL/GenBank/DDBJ whole genome shotgun (WGS) entry which is preliminary data.</text>
</comment>
<gene>
    <name evidence="2" type="ORF">AVEN_206110_1</name>
</gene>
<evidence type="ECO:0000313" key="2">
    <source>
        <dbReference type="EMBL" id="GBN70322.1"/>
    </source>
</evidence>
<proteinExistence type="predicted"/>
<dbReference type="EMBL" id="BGPR01015711">
    <property type="protein sequence ID" value="GBN70322.1"/>
    <property type="molecule type" value="Genomic_DNA"/>
</dbReference>
<feature type="compositionally biased region" description="Polar residues" evidence="1">
    <location>
        <begin position="138"/>
        <end position="148"/>
    </location>
</feature>
<feature type="region of interest" description="Disordered" evidence="1">
    <location>
        <begin position="121"/>
        <end position="148"/>
    </location>
</feature>
<evidence type="ECO:0000256" key="1">
    <source>
        <dbReference type="SAM" id="MobiDB-lite"/>
    </source>
</evidence>
<dbReference type="Proteomes" id="UP000499080">
    <property type="component" value="Unassembled WGS sequence"/>
</dbReference>
<sequence>MLALPSRNPVSLPDCLPSSVPTGRDRLSAVSDTKVSGTNAYQYQLLPDTAKPGITPTLPATTVFCDSDISVPHTCNIETATELLDMTRFDESPPRKSCGHDLKRRRGSFLHRRHSFSLRETKQSGIELHTKRKASEASVGTTITENNL</sequence>
<organism evidence="2 3">
    <name type="scientific">Araneus ventricosus</name>
    <name type="common">Orbweaver spider</name>
    <name type="synonym">Epeira ventricosa</name>
    <dbReference type="NCBI Taxonomy" id="182803"/>
    <lineage>
        <taxon>Eukaryota</taxon>
        <taxon>Metazoa</taxon>
        <taxon>Ecdysozoa</taxon>
        <taxon>Arthropoda</taxon>
        <taxon>Chelicerata</taxon>
        <taxon>Arachnida</taxon>
        <taxon>Araneae</taxon>
        <taxon>Araneomorphae</taxon>
        <taxon>Entelegynae</taxon>
        <taxon>Araneoidea</taxon>
        <taxon>Araneidae</taxon>
        <taxon>Araneus</taxon>
    </lineage>
</organism>
<dbReference type="AlphaFoldDB" id="A0A4Y2R3R6"/>
<evidence type="ECO:0000313" key="3">
    <source>
        <dbReference type="Proteomes" id="UP000499080"/>
    </source>
</evidence>
<keyword evidence="3" id="KW-1185">Reference proteome</keyword>
<protein>
    <submittedName>
        <fullName evidence="2">Uncharacterized protein</fullName>
    </submittedName>
</protein>